<dbReference type="AlphaFoldDB" id="A0A2A9NNR0"/>
<evidence type="ECO:0000256" key="1">
    <source>
        <dbReference type="SAM" id="MobiDB-lite"/>
    </source>
</evidence>
<gene>
    <name evidence="3" type="ORF">AMATHDRAFT_4963</name>
</gene>
<accession>A0A2A9NNR0</accession>
<name>A0A2A9NNR0_9AGAR</name>
<dbReference type="Proteomes" id="UP000242287">
    <property type="component" value="Unassembled WGS sequence"/>
</dbReference>
<proteinExistence type="predicted"/>
<dbReference type="EMBL" id="KZ302031">
    <property type="protein sequence ID" value="PFH49376.1"/>
    <property type="molecule type" value="Genomic_DNA"/>
</dbReference>
<sequence>MHFFPIVVTALVLDRPSSANPWWQETEDALFFAGRRSFKVMALKRELWMRETLNIQGSRGKYPTPLITTRLFGVIEEANNSNIERIIRSYFDGRWTKNNKMEDNNLHRGREKYVLIAIRTIIKRRLKGIRGQPNRAGGQTQDVPEASGQKGTKSLHGNPDGRRPSRRQPK</sequence>
<keyword evidence="4" id="KW-1185">Reference proteome</keyword>
<keyword evidence="2" id="KW-0732">Signal</keyword>
<feature type="region of interest" description="Disordered" evidence="1">
    <location>
        <begin position="129"/>
        <end position="170"/>
    </location>
</feature>
<reference evidence="3 4" key="1">
    <citation type="submission" date="2014-02" db="EMBL/GenBank/DDBJ databases">
        <title>Transposable element dynamics among asymbiotic and ectomycorrhizal Amanita fungi.</title>
        <authorList>
            <consortium name="DOE Joint Genome Institute"/>
            <person name="Hess J."/>
            <person name="Skrede I."/>
            <person name="Wolfe B."/>
            <person name="LaButti K."/>
            <person name="Ohm R.A."/>
            <person name="Grigoriev I.V."/>
            <person name="Pringle A."/>
        </authorList>
    </citation>
    <scope>NUCLEOTIDE SEQUENCE [LARGE SCALE GENOMIC DNA]</scope>
    <source>
        <strain evidence="3 4">SKay4041</strain>
    </source>
</reference>
<evidence type="ECO:0000256" key="2">
    <source>
        <dbReference type="SAM" id="SignalP"/>
    </source>
</evidence>
<protein>
    <submittedName>
        <fullName evidence="3">Uncharacterized protein</fullName>
    </submittedName>
</protein>
<evidence type="ECO:0000313" key="3">
    <source>
        <dbReference type="EMBL" id="PFH49376.1"/>
    </source>
</evidence>
<evidence type="ECO:0000313" key="4">
    <source>
        <dbReference type="Proteomes" id="UP000242287"/>
    </source>
</evidence>
<feature type="signal peptide" evidence="2">
    <location>
        <begin position="1"/>
        <end position="19"/>
    </location>
</feature>
<feature type="chain" id="PRO_5012247816" evidence="2">
    <location>
        <begin position="20"/>
        <end position="170"/>
    </location>
</feature>
<organism evidence="3 4">
    <name type="scientific">Amanita thiersii Skay4041</name>
    <dbReference type="NCBI Taxonomy" id="703135"/>
    <lineage>
        <taxon>Eukaryota</taxon>
        <taxon>Fungi</taxon>
        <taxon>Dikarya</taxon>
        <taxon>Basidiomycota</taxon>
        <taxon>Agaricomycotina</taxon>
        <taxon>Agaricomycetes</taxon>
        <taxon>Agaricomycetidae</taxon>
        <taxon>Agaricales</taxon>
        <taxon>Pluteineae</taxon>
        <taxon>Amanitaceae</taxon>
        <taxon>Amanita</taxon>
    </lineage>
</organism>